<proteinExistence type="predicted"/>
<evidence type="ECO:0000313" key="2">
    <source>
        <dbReference type="EMBL" id="KAF2680086.1"/>
    </source>
</evidence>
<dbReference type="Proteomes" id="UP000799291">
    <property type="component" value="Unassembled WGS sequence"/>
</dbReference>
<keyword evidence="1" id="KW-0732">Signal</keyword>
<keyword evidence="3" id="KW-1185">Reference proteome</keyword>
<evidence type="ECO:0000256" key="1">
    <source>
        <dbReference type="SAM" id="SignalP"/>
    </source>
</evidence>
<organism evidence="2 3">
    <name type="scientific">Lentithecium fluviatile CBS 122367</name>
    <dbReference type="NCBI Taxonomy" id="1168545"/>
    <lineage>
        <taxon>Eukaryota</taxon>
        <taxon>Fungi</taxon>
        <taxon>Dikarya</taxon>
        <taxon>Ascomycota</taxon>
        <taxon>Pezizomycotina</taxon>
        <taxon>Dothideomycetes</taxon>
        <taxon>Pleosporomycetidae</taxon>
        <taxon>Pleosporales</taxon>
        <taxon>Massarineae</taxon>
        <taxon>Lentitheciaceae</taxon>
        <taxon>Lentithecium</taxon>
    </lineage>
</organism>
<name>A0A6G1IPB6_9PLEO</name>
<reference evidence="2" key="1">
    <citation type="journal article" date="2020" name="Stud. Mycol.">
        <title>101 Dothideomycetes genomes: a test case for predicting lifestyles and emergence of pathogens.</title>
        <authorList>
            <person name="Haridas S."/>
            <person name="Albert R."/>
            <person name="Binder M."/>
            <person name="Bloem J."/>
            <person name="Labutti K."/>
            <person name="Salamov A."/>
            <person name="Andreopoulos B."/>
            <person name="Baker S."/>
            <person name="Barry K."/>
            <person name="Bills G."/>
            <person name="Bluhm B."/>
            <person name="Cannon C."/>
            <person name="Castanera R."/>
            <person name="Culley D."/>
            <person name="Daum C."/>
            <person name="Ezra D."/>
            <person name="Gonzalez J."/>
            <person name="Henrissat B."/>
            <person name="Kuo A."/>
            <person name="Liang C."/>
            <person name="Lipzen A."/>
            <person name="Lutzoni F."/>
            <person name="Magnuson J."/>
            <person name="Mondo S."/>
            <person name="Nolan M."/>
            <person name="Ohm R."/>
            <person name="Pangilinan J."/>
            <person name="Park H.-J."/>
            <person name="Ramirez L."/>
            <person name="Alfaro M."/>
            <person name="Sun H."/>
            <person name="Tritt A."/>
            <person name="Yoshinaga Y."/>
            <person name="Zwiers L.-H."/>
            <person name="Turgeon B."/>
            <person name="Goodwin S."/>
            <person name="Spatafora J."/>
            <person name="Crous P."/>
            <person name="Grigoriev I."/>
        </authorList>
    </citation>
    <scope>NUCLEOTIDE SEQUENCE</scope>
    <source>
        <strain evidence="2">CBS 122367</strain>
    </source>
</reference>
<dbReference type="AlphaFoldDB" id="A0A6G1IPB6"/>
<gene>
    <name evidence="2" type="ORF">K458DRAFT_393359</name>
</gene>
<protein>
    <submittedName>
        <fullName evidence="2">Uncharacterized protein</fullName>
    </submittedName>
</protein>
<feature type="signal peptide" evidence="1">
    <location>
        <begin position="1"/>
        <end position="21"/>
    </location>
</feature>
<sequence>MKLPPLPTFTPILAILSTASAVQIDCTMSDTTRCACTHAPTAKTPTTLPGTDCRVCTFDLIPLCVLWGSSGTRYGPLCEPSTCAPGKTWLDGKDEGRGCYCDWAPKQLDRELCPTPAGDCKCTHLIYNGTNTTTFSLPGQTCTVCPTTDASGHQTYQCTETGNKKNGYGPLCTGNELGPQCTGKGCVCNWMVTMAGPGWRNETAG</sequence>
<dbReference type="OrthoDB" id="3779046at2759"/>
<evidence type="ECO:0000313" key="3">
    <source>
        <dbReference type="Proteomes" id="UP000799291"/>
    </source>
</evidence>
<feature type="chain" id="PRO_5026087455" evidence="1">
    <location>
        <begin position="22"/>
        <end position="205"/>
    </location>
</feature>
<dbReference type="EMBL" id="MU005599">
    <property type="protein sequence ID" value="KAF2680086.1"/>
    <property type="molecule type" value="Genomic_DNA"/>
</dbReference>
<accession>A0A6G1IPB6</accession>